<feature type="region of interest" description="Disordered" evidence="1">
    <location>
        <begin position="1"/>
        <end position="33"/>
    </location>
</feature>
<organism evidence="2 3">
    <name type="scientific">Venturia inaequalis</name>
    <name type="common">Apple scab fungus</name>
    <dbReference type="NCBI Taxonomy" id="5025"/>
    <lineage>
        <taxon>Eukaryota</taxon>
        <taxon>Fungi</taxon>
        <taxon>Dikarya</taxon>
        <taxon>Ascomycota</taxon>
        <taxon>Pezizomycotina</taxon>
        <taxon>Dothideomycetes</taxon>
        <taxon>Pleosporomycetidae</taxon>
        <taxon>Venturiales</taxon>
        <taxon>Venturiaceae</taxon>
        <taxon>Venturia</taxon>
    </lineage>
</organism>
<feature type="region of interest" description="Disordered" evidence="1">
    <location>
        <begin position="182"/>
        <end position="206"/>
    </location>
</feature>
<gene>
    <name evidence="2" type="ORF">EG328_001612</name>
</gene>
<evidence type="ECO:0000256" key="1">
    <source>
        <dbReference type="SAM" id="MobiDB-lite"/>
    </source>
</evidence>
<evidence type="ECO:0000313" key="2">
    <source>
        <dbReference type="EMBL" id="KAE9987796.1"/>
    </source>
</evidence>
<comment type="caution">
    <text evidence="2">The sequence shown here is derived from an EMBL/GenBank/DDBJ whole genome shotgun (WGS) entry which is preliminary data.</text>
</comment>
<reference evidence="2 3" key="1">
    <citation type="submission" date="2018-12" db="EMBL/GenBank/DDBJ databases">
        <title>Venturia inaequalis Genome Resource.</title>
        <authorList>
            <person name="Lichtner F.J."/>
        </authorList>
    </citation>
    <scope>NUCLEOTIDE SEQUENCE [LARGE SCALE GENOMIC DNA]</scope>
    <source>
        <strain evidence="2 3">120213</strain>
    </source>
</reference>
<feature type="compositionally biased region" description="Polar residues" evidence="1">
    <location>
        <begin position="192"/>
        <end position="203"/>
    </location>
</feature>
<sequence>MTASSPAGRINRMSCSSHKLQQPKNTERDFSGNSGHAVMLVQHMRTRSMVPINARTGATSGFSTKPSRERRKTGVVLTWSTHMCISLSPGPKMLMRIAGHSEIATCSSEPWTTISTLKAVKQKMKKPQSLARLAASLTKNNTSTIVQDQTGFPSSYPSVPLAQHLSMPTNTSPQYTIEVENEGHRQREATARATTSLESSNVAEQRRDELQARFKLRCGQDGEMMDEWE</sequence>
<proteinExistence type="predicted"/>
<evidence type="ECO:0000313" key="3">
    <source>
        <dbReference type="Proteomes" id="UP000447873"/>
    </source>
</evidence>
<accession>A0A8H3VG07</accession>
<feature type="compositionally biased region" description="Polar residues" evidence="1">
    <location>
        <begin position="13"/>
        <end position="24"/>
    </location>
</feature>
<dbReference type="EMBL" id="WNWS01000014">
    <property type="protein sequence ID" value="KAE9987796.1"/>
    <property type="molecule type" value="Genomic_DNA"/>
</dbReference>
<dbReference type="AlphaFoldDB" id="A0A8H3VG07"/>
<protein>
    <submittedName>
        <fullName evidence="2">Uncharacterized protein</fullName>
    </submittedName>
</protein>
<dbReference type="Proteomes" id="UP000447873">
    <property type="component" value="Unassembled WGS sequence"/>
</dbReference>
<name>A0A8H3VG07_VENIN</name>